<sequence length="209" mass="24373">MSQARTRISFLDLPAEIRNDIYQRALVLERQVISVSGEHGRPLPRNLPPAMNILLANRQIYEEASSILYSENTWYANTEKEATTFLSTISRKNVARICRFELKYVAYCQYRLSMHHRDRWGIGSVQGFIRRSIHKHVVDLVRCTDGKALPLSLDAIHIHDRCTPAHYYPLSELDVWDVYGFNQWKWGVLYEMGIVAECPDRFIPSSFWP</sequence>
<proteinExistence type="predicted"/>
<evidence type="ECO:0000313" key="1">
    <source>
        <dbReference type="EMBL" id="KAF2217064.1"/>
    </source>
</evidence>
<dbReference type="OrthoDB" id="3646160at2759"/>
<dbReference type="AlphaFoldDB" id="A0A6A6FUP8"/>
<organism evidence="1 2">
    <name type="scientific">Cercospora zeae-maydis SCOH1-5</name>
    <dbReference type="NCBI Taxonomy" id="717836"/>
    <lineage>
        <taxon>Eukaryota</taxon>
        <taxon>Fungi</taxon>
        <taxon>Dikarya</taxon>
        <taxon>Ascomycota</taxon>
        <taxon>Pezizomycotina</taxon>
        <taxon>Dothideomycetes</taxon>
        <taxon>Dothideomycetidae</taxon>
        <taxon>Mycosphaerellales</taxon>
        <taxon>Mycosphaerellaceae</taxon>
        <taxon>Cercospora</taxon>
    </lineage>
</organism>
<dbReference type="EMBL" id="ML992663">
    <property type="protein sequence ID" value="KAF2217064.1"/>
    <property type="molecule type" value="Genomic_DNA"/>
</dbReference>
<dbReference type="PANTHER" id="PTHR42085:SF2">
    <property type="entry name" value="F-BOX DOMAIN-CONTAINING PROTEIN"/>
    <property type="match status" value="1"/>
</dbReference>
<protein>
    <recommendedName>
        <fullName evidence="3">F-box domain-containing protein</fullName>
    </recommendedName>
</protein>
<gene>
    <name evidence="1" type="ORF">CERZMDRAFT_81043</name>
</gene>
<name>A0A6A6FUP8_9PEZI</name>
<reference evidence="1" key="1">
    <citation type="journal article" date="2020" name="Stud. Mycol.">
        <title>101 Dothideomycetes genomes: a test case for predicting lifestyles and emergence of pathogens.</title>
        <authorList>
            <person name="Haridas S."/>
            <person name="Albert R."/>
            <person name="Binder M."/>
            <person name="Bloem J."/>
            <person name="Labutti K."/>
            <person name="Salamov A."/>
            <person name="Andreopoulos B."/>
            <person name="Baker S."/>
            <person name="Barry K."/>
            <person name="Bills G."/>
            <person name="Bluhm B."/>
            <person name="Cannon C."/>
            <person name="Castanera R."/>
            <person name="Culley D."/>
            <person name="Daum C."/>
            <person name="Ezra D."/>
            <person name="Gonzalez J."/>
            <person name="Henrissat B."/>
            <person name="Kuo A."/>
            <person name="Liang C."/>
            <person name="Lipzen A."/>
            <person name="Lutzoni F."/>
            <person name="Magnuson J."/>
            <person name="Mondo S."/>
            <person name="Nolan M."/>
            <person name="Ohm R."/>
            <person name="Pangilinan J."/>
            <person name="Park H.-J."/>
            <person name="Ramirez L."/>
            <person name="Alfaro M."/>
            <person name="Sun H."/>
            <person name="Tritt A."/>
            <person name="Yoshinaga Y."/>
            <person name="Zwiers L.-H."/>
            <person name="Turgeon B."/>
            <person name="Goodwin S."/>
            <person name="Spatafora J."/>
            <person name="Crous P."/>
            <person name="Grigoriev I."/>
        </authorList>
    </citation>
    <scope>NUCLEOTIDE SEQUENCE</scope>
    <source>
        <strain evidence="1">SCOH1-5</strain>
    </source>
</reference>
<dbReference type="InterPro" id="IPR038883">
    <property type="entry name" value="AN11006-like"/>
</dbReference>
<evidence type="ECO:0008006" key="3">
    <source>
        <dbReference type="Google" id="ProtNLM"/>
    </source>
</evidence>
<dbReference type="PANTHER" id="PTHR42085">
    <property type="entry name" value="F-BOX DOMAIN-CONTAINING PROTEIN"/>
    <property type="match status" value="1"/>
</dbReference>
<accession>A0A6A6FUP8</accession>
<evidence type="ECO:0000313" key="2">
    <source>
        <dbReference type="Proteomes" id="UP000799539"/>
    </source>
</evidence>
<dbReference type="Proteomes" id="UP000799539">
    <property type="component" value="Unassembled WGS sequence"/>
</dbReference>
<keyword evidence="2" id="KW-1185">Reference proteome</keyword>